<dbReference type="InParanoid" id="A0A1Y1UKM8"/>
<sequence length="557" mass="61159">MPRNAADFEVTQIPVHRSQPVASPLISARTSEAGPAWQLARDARSADCLPKPSLPTNAKSQMHSRIEPKEDGAVSTGASVTSNWPLAVSPHERRRTSVATSIGNDTFETAEGSPLLPSRSISRATVVPEMRDSPSDMTPFEQPAPDTYARNPSPRPSILINGKGKDRQFREWIFPLHGPRPSISRRHTAPTDLPLKVSDQHHDETLGPAIASTSFDERIETLWNHTAPRRAISPASDPGVLGTGEDTAYPSSSREREASIEFPMRTPNKVLRVINEVDHHPIGALHLPATTDKSDPERVEVMMGDCPRCQVPPSRAGDESVGLLADREEAMPEEGCHALNNLSAVPQGLNDDLFDAVARTQLPPSLMVETSEASAAAQRQHDYEAQEMFQAMLTGQHTMLEKLAELTISRDELLLVVETVRLEQAQLKHLVAKHASTEKEIAALKSQLEALQSRNEELVTARAEAASEAGIHQSRLEDARQDCNALRADMAHQLSKLESSEARGRDQRAENDALLSDKLAAERERDALGKTLLETREELREVANQLRVSQETTETVS</sequence>
<protein>
    <submittedName>
        <fullName evidence="2">Uncharacterized protein</fullName>
    </submittedName>
</protein>
<proteinExistence type="predicted"/>
<evidence type="ECO:0000313" key="2">
    <source>
        <dbReference type="EMBL" id="ORX38598.1"/>
    </source>
</evidence>
<gene>
    <name evidence="2" type="ORF">BD324DRAFT_368924</name>
</gene>
<evidence type="ECO:0000256" key="1">
    <source>
        <dbReference type="SAM" id="MobiDB-lite"/>
    </source>
</evidence>
<dbReference type="EMBL" id="NBSH01000004">
    <property type="protein sequence ID" value="ORX38598.1"/>
    <property type="molecule type" value="Genomic_DNA"/>
</dbReference>
<dbReference type="GeneID" id="33554408"/>
<feature type="region of interest" description="Disordered" evidence="1">
    <location>
        <begin position="230"/>
        <end position="258"/>
    </location>
</feature>
<feature type="compositionally biased region" description="Basic and acidic residues" evidence="1">
    <location>
        <begin position="498"/>
        <end position="511"/>
    </location>
</feature>
<dbReference type="Proteomes" id="UP000193218">
    <property type="component" value="Unassembled WGS sequence"/>
</dbReference>
<reference evidence="2 3" key="1">
    <citation type="submission" date="2017-03" db="EMBL/GenBank/DDBJ databases">
        <title>Widespread Adenine N6-methylation of Active Genes in Fungi.</title>
        <authorList>
            <consortium name="DOE Joint Genome Institute"/>
            <person name="Mondo S.J."/>
            <person name="Dannebaum R.O."/>
            <person name="Kuo R.C."/>
            <person name="Louie K.B."/>
            <person name="Bewick A.J."/>
            <person name="Labutti K."/>
            <person name="Haridas S."/>
            <person name="Kuo A."/>
            <person name="Salamov A."/>
            <person name="Ahrendt S.R."/>
            <person name="Lau R."/>
            <person name="Bowen B.P."/>
            <person name="Lipzen A."/>
            <person name="Sullivan W."/>
            <person name="Andreopoulos W.B."/>
            <person name="Clum A."/>
            <person name="Lindquist E."/>
            <person name="Daum C."/>
            <person name="Northen T.R."/>
            <person name="Ramamoorthy G."/>
            <person name="Schmitz R.J."/>
            <person name="Gryganskyi A."/>
            <person name="Culley D."/>
            <person name="Magnuson J."/>
            <person name="James T.Y."/>
            <person name="O'Malley M.A."/>
            <person name="Stajich J.E."/>
            <person name="Spatafora J.W."/>
            <person name="Visel A."/>
            <person name="Grigoriev I.V."/>
        </authorList>
    </citation>
    <scope>NUCLEOTIDE SEQUENCE [LARGE SCALE GENOMIC DNA]</scope>
    <source>
        <strain evidence="2 3">NRRL Y-17943</strain>
    </source>
</reference>
<dbReference type="AlphaFoldDB" id="A0A1Y1UKM8"/>
<dbReference type="OrthoDB" id="2564742at2759"/>
<feature type="region of interest" description="Disordered" evidence="1">
    <location>
        <begin position="494"/>
        <end position="521"/>
    </location>
</feature>
<name>A0A1Y1UKM8_9TREE</name>
<dbReference type="STRING" id="4999.A0A1Y1UKM8"/>
<organism evidence="2 3">
    <name type="scientific">Kockovaella imperatae</name>
    <dbReference type="NCBI Taxonomy" id="4999"/>
    <lineage>
        <taxon>Eukaryota</taxon>
        <taxon>Fungi</taxon>
        <taxon>Dikarya</taxon>
        <taxon>Basidiomycota</taxon>
        <taxon>Agaricomycotina</taxon>
        <taxon>Tremellomycetes</taxon>
        <taxon>Tremellales</taxon>
        <taxon>Cuniculitremaceae</taxon>
        <taxon>Kockovaella</taxon>
    </lineage>
</organism>
<feature type="region of interest" description="Disordered" evidence="1">
    <location>
        <begin position="128"/>
        <end position="162"/>
    </location>
</feature>
<feature type="compositionally biased region" description="Polar residues" evidence="1">
    <location>
        <begin position="54"/>
        <end position="63"/>
    </location>
</feature>
<accession>A0A1Y1UKM8</accession>
<feature type="region of interest" description="Disordered" evidence="1">
    <location>
        <begin position="46"/>
        <end position="78"/>
    </location>
</feature>
<keyword evidence="3" id="KW-1185">Reference proteome</keyword>
<evidence type="ECO:0000313" key="3">
    <source>
        <dbReference type="Proteomes" id="UP000193218"/>
    </source>
</evidence>
<dbReference type="RefSeq" id="XP_021872520.1">
    <property type="nucleotide sequence ID" value="XM_022012600.1"/>
</dbReference>
<comment type="caution">
    <text evidence="2">The sequence shown here is derived from an EMBL/GenBank/DDBJ whole genome shotgun (WGS) entry which is preliminary data.</text>
</comment>